<proteinExistence type="predicted"/>
<dbReference type="Pfam" id="PF03184">
    <property type="entry name" value="DDE_1"/>
    <property type="match status" value="1"/>
</dbReference>
<dbReference type="Pfam" id="PF03221">
    <property type="entry name" value="HTH_Tnp_Tc5"/>
    <property type="match status" value="1"/>
</dbReference>
<evidence type="ECO:0000313" key="4">
    <source>
        <dbReference type="EMBL" id="CAK5273889.1"/>
    </source>
</evidence>
<reference evidence="4" key="1">
    <citation type="submission" date="2023-11" db="EMBL/GenBank/DDBJ databases">
        <authorList>
            <person name="De Vega J J."/>
            <person name="De Vega J J."/>
        </authorList>
    </citation>
    <scope>NUCLEOTIDE SEQUENCE</scope>
</reference>
<dbReference type="PANTHER" id="PTHR19303">
    <property type="entry name" value="TRANSPOSON"/>
    <property type="match status" value="1"/>
</dbReference>
<feature type="domain" description="HTH CENPB-type" evidence="3">
    <location>
        <begin position="123"/>
        <end position="196"/>
    </location>
</feature>
<name>A0AAD2HFH5_9AGAR</name>
<dbReference type="Gene3D" id="1.10.10.60">
    <property type="entry name" value="Homeodomain-like"/>
    <property type="match status" value="1"/>
</dbReference>
<feature type="region of interest" description="Disordered" evidence="2">
    <location>
        <begin position="1"/>
        <end position="43"/>
    </location>
</feature>
<sequence length="390" mass="44690">MPAEPKQKSRAIRASDRDPTQALAKAAQHVKPGPKPKQAHRSSAILRQDRRQNLTQYDWLQVVQHIDKNPGIKQKAVVDYFATRSTAEGGRLLFTQGALSKHLKPDKKEALLKLAAENSAALSNKRERIVTSPEVDRALGFWVLDMEQKRRSVTGAMLIEQRKRFEEALKIPDDRRLRGTGWLDSFKKAHGLIEWQRHGEAASVNLEAVDAERKRLVKICSRYAPEDIWNADETSFFPSMPPDRTLCTAPMNGTKQDKFRISALVACNSTGTEKLDLMFIGKFMKPRVFRGVNPANMDPPLYYRANKKAWMTAELWTEWIRKWNDKLRRQKRHILLLIDNCPGHVAMTYKPSNIRVEFLEPNMTSFVQPCDAGIIRCLKAHYRQALAIRV</sequence>
<evidence type="ECO:0000256" key="2">
    <source>
        <dbReference type="SAM" id="MobiDB-lite"/>
    </source>
</evidence>
<dbReference type="PROSITE" id="PS51253">
    <property type="entry name" value="HTH_CENPB"/>
    <property type="match status" value="1"/>
</dbReference>
<dbReference type="EMBL" id="CAVNYO010000399">
    <property type="protein sequence ID" value="CAK5273889.1"/>
    <property type="molecule type" value="Genomic_DNA"/>
</dbReference>
<accession>A0AAD2HFH5</accession>
<keyword evidence="1" id="KW-0238">DNA-binding</keyword>
<dbReference type="PANTHER" id="PTHR19303:SF73">
    <property type="entry name" value="PROTEIN PDC2"/>
    <property type="match status" value="1"/>
</dbReference>
<dbReference type="InterPro" id="IPR006600">
    <property type="entry name" value="HTH_CenpB_DNA-bd_dom"/>
</dbReference>
<dbReference type="Proteomes" id="UP001295794">
    <property type="component" value="Unassembled WGS sequence"/>
</dbReference>
<dbReference type="InterPro" id="IPR009057">
    <property type="entry name" value="Homeodomain-like_sf"/>
</dbReference>
<organism evidence="4 5">
    <name type="scientific">Mycena citricolor</name>
    <dbReference type="NCBI Taxonomy" id="2018698"/>
    <lineage>
        <taxon>Eukaryota</taxon>
        <taxon>Fungi</taxon>
        <taxon>Dikarya</taxon>
        <taxon>Basidiomycota</taxon>
        <taxon>Agaricomycotina</taxon>
        <taxon>Agaricomycetes</taxon>
        <taxon>Agaricomycetidae</taxon>
        <taxon>Agaricales</taxon>
        <taxon>Marasmiineae</taxon>
        <taxon>Mycenaceae</taxon>
        <taxon>Mycena</taxon>
    </lineage>
</organism>
<dbReference type="InterPro" id="IPR004875">
    <property type="entry name" value="DDE_SF_endonuclease_dom"/>
</dbReference>
<gene>
    <name evidence="4" type="ORF">MYCIT1_LOCUS20681</name>
</gene>
<dbReference type="GO" id="GO:0003677">
    <property type="term" value="F:DNA binding"/>
    <property type="evidence" value="ECO:0007669"/>
    <property type="project" value="UniProtKB-KW"/>
</dbReference>
<evidence type="ECO:0000313" key="5">
    <source>
        <dbReference type="Proteomes" id="UP001295794"/>
    </source>
</evidence>
<dbReference type="SUPFAM" id="SSF46689">
    <property type="entry name" value="Homeodomain-like"/>
    <property type="match status" value="1"/>
</dbReference>
<dbReference type="GO" id="GO:0005634">
    <property type="term" value="C:nucleus"/>
    <property type="evidence" value="ECO:0007669"/>
    <property type="project" value="TreeGrafter"/>
</dbReference>
<keyword evidence="5" id="KW-1185">Reference proteome</keyword>
<dbReference type="InterPro" id="IPR050863">
    <property type="entry name" value="CenT-Element_Derived"/>
</dbReference>
<dbReference type="AlphaFoldDB" id="A0AAD2HFH5"/>
<comment type="caution">
    <text evidence="4">The sequence shown here is derived from an EMBL/GenBank/DDBJ whole genome shotgun (WGS) entry which is preliminary data.</text>
</comment>
<protein>
    <recommendedName>
        <fullName evidence="3">HTH CENPB-type domain-containing protein</fullName>
    </recommendedName>
</protein>
<evidence type="ECO:0000259" key="3">
    <source>
        <dbReference type="PROSITE" id="PS51253"/>
    </source>
</evidence>
<evidence type="ECO:0000256" key="1">
    <source>
        <dbReference type="ARBA" id="ARBA00023125"/>
    </source>
</evidence>